<gene>
    <name evidence="1" type="ORF">PCOR1329_LOCUS58159</name>
</gene>
<keyword evidence="2" id="KW-1185">Reference proteome</keyword>
<organism evidence="1 2">
    <name type="scientific">Prorocentrum cordatum</name>
    <dbReference type="NCBI Taxonomy" id="2364126"/>
    <lineage>
        <taxon>Eukaryota</taxon>
        <taxon>Sar</taxon>
        <taxon>Alveolata</taxon>
        <taxon>Dinophyceae</taxon>
        <taxon>Prorocentrales</taxon>
        <taxon>Prorocentraceae</taxon>
        <taxon>Prorocentrum</taxon>
    </lineage>
</organism>
<reference evidence="1" key="1">
    <citation type="submission" date="2023-10" db="EMBL/GenBank/DDBJ databases">
        <authorList>
            <person name="Chen Y."/>
            <person name="Shah S."/>
            <person name="Dougan E. K."/>
            <person name="Thang M."/>
            <person name="Chan C."/>
        </authorList>
    </citation>
    <scope>NUCLEOTIDE SEQUENCE [LARGE SCALE GENOMIC DNA]</scope>
</reference>
<evidence type="ECO:0000313" key="2">
    <source>
        <dbReference type="Proteomes" id="UP001189429"/>
    </source>
</evidence>
<comment type="caution">
    <text evidence="1">The sequence shown here is derived from an EMBL/GenBank/DDBJ whole genome shotgun (WGS) entry which is preliminary data.</text>
</comment>
<name>A0ABN9VHU4_9DINO</name>
<dbReference type="EMBL" id="CAUYUJ010017202">
    <property type="protein sequence ID" value="CAK0872794.1"/>
    <property type="molecule type" value="Genomic_DNA"/>
</dbReference>
<protein>
    <submittedName>
        <fullName evidence="1">Uncharacterized protein</fullName>
    </submittedName>
</protein>
<evidence type="ECO:0000313" key="1">
    <source>
        <dbReference type="EMBL" id="CAK0872794.1"/>
    </source>
</evidence>
<dbReference type="Proteomes" id="UP001189429">
    <property type="component" value="Unassembled WGS sequence"/>
</dbReference>
<proteinExistence type="predicted"/>
<sequence length="315" mass="34062">MPRARCELSDHDLQAIVLEHVAEVEAMKTEQGDAEYTIKNNMGLMGSLMSVARRVGHVPLTKAILAKTVLAKEQAQKHGKAISYAVSYVCAKERNMATAPARSSSCADIYSARGRGSPRRLVAKTPEKKKGAPACVDLDTSTLKGHVDYDAFVYVIEDASGRREYPLARGDRGFCMAGLGGGGMAHVHTEMPNLLLDEKEKMLAKRASRDKAKAAAKARAECKKKTMKTALKRPAGYGAHYVEMCYKASCSIAVRQKSEPKRQVASSGGARYKDCDVDAMRAVGREAVALMGKGELGEDGAASWMTRGLTEKFGK</sequence>
<accession>A0ABN9VHU4</accession>